<protein>
    <submittedName>
        <fullName evidence="1">Uncharacterized protein</fullName>
    </submittedName>
</protein>
<name>A0AA35Y6X8_LACSI</name>
<reference evidence="1" key="1">
    <citation type="submission" date="2023-04" db="EMBL/GenBank/DDBJ databases">
        <authorList>
            <person name="Vijverberg K."/>
            <person name="Xiong W."/>
            <person name="Schranz E."/>
        </authorList>
    </citation>
    <scope>NUCLEOTIDE SEQUENCE</scope>
</reference>
<dbReference type="Proteomes" id="UP001177003">
    <property type="component" value="Chromosome 0"/>
</dbReference>
<sequence>MFDACIYNYLFLLASVVAPLVVEAVTAIKVVAYDNIRVLDVRTGRLPLGSISTASLTLSNQQAAVMVVVDYGMDIAEALCQMTGFINHSNIKAIDGITIQISNKVKRCTSNKNDTVAVAVTSSIPVGPQRKHSRS</sequence>
<gene>
    <name evidence="1" type="ORF">LSALG_LOCUS1838</name>
</gene>
<evidence type="ECO:0000313" key="2">
    <source>
        <dbReference type="Proteomes" id="UP001177003"/>
    </source>
</evidence>
<organism evidence="1 2">
    <name type="scientific">Lactuca saligna</name>
    <name type="common">Willowleaf lettuce</name>
    <dbReference type="NCBI Taxonomy" id="75948"/>
    <lineage>
        <taxon>Eukaryota</taxon>
        <taxon>Viridiplantae</taxon>
        <taxon>Streptophyta</taxon>
        <taxon>Embryophyta</taxon>
        <taxon>Tracheophyta</taxon>
        <taxon>Spermatophyta</taxon>
        <taxon>Magnoliopsida</taxon>
        <taxon>eudicotyledons</taxon>
        <taxon>Gunneridae</taxon>
        <taxon>Pentapetalae</taxon>
        <taxon>asterids</taxon>
        <taxon>campanulids</taxon>
        <taxon>Asterales</taxon>
        <taxon>Asteraceae</taxon>
        <taxon>Cichorioideae</taxon>
        <taxon>Cichorieae</taxon>
        <taxon>Lactucinae</taxon>
        <taxon>Lactuca</taxon>
    </lineage>
</organism>
<keyword evidence="2" id="KW-1185">Reference proteome</keyword>
<evidence type="ECO:0000313" key="1">
    <source>
        <dbReference type="EMBL" id="CAI9261031.1"/>
    </source>
</evidence>
<dbReference type="AlphaFoldDB" id="A0AA35Y6X8"/>
<proteinExistence type="predicted"/>
<dbReference type="EMBL" id="OX465086">
    <property type="protein sequence ID" value="CAI9261031.1"/>
    <property type="molecule type" value="Genomic_DNA"/>
</dbReference>
<accession>A0AA35Y6X8</accession>